<keyword evidence="2" id="KW-1185">Reference proteome</keyword>
<reference evidence="1 2" key="3">
    <citation type="journal article" date="2010" name="BMC Genomics">
        <title>Transcriptome sequencing and comparative analysis of cucumber flowers with different sex types.</title>
        <authorList>
            <person name="Guo S."/>
            <person name="Zheng Y."/>
            <person name="Joung J.G."/>
            <person name="Liu S."/>
            <person name="Zhang Z."/>
            <person name="Crasta O.R."/>
            <person name="Sobral B.W."/>
            <person name="Xu Y."/>
            <person name="Huang S."/>
            <person name="Fei Z."/>
        </authorList>
    </citation>
    <scope>NUCLEOTIDE SEQUENCE [LARGE SCALE GENOMIC DNA]</scope>
    <source>
        <strain evidence="2">cv. 9930</strain>
    </source>
</reference>
<protein>
    <submittedName>
        <fullName evidence="1">Uncharacterized protein</fullName>
    </submittedName>
</protein>
<dbReference type="Proteomes" id="UP000029981">
    <property type="component" value="Chromosome 3"/>
</dbReference>
<organism evidence="1 2">
    <name type="scientific">Cucumis sativus</name>
    <name type="common">Cucumber</name>
    <dbReference type="NCBI Taxonomy" id="3659"/>
    <lineage>
        <taxon>Eukaryota</taxon>
        <taxon>Viridiplantae</taxon>
        <taxon>Streptophyta</taxon>
        <taxon>Embryophyta</taxon>
        <taxon>Tracheophyta</taxon>
        <taxon>Spermatophyta</taxon>
        <taxon>Magnoliopsida</taxon>
        <taxon>eudicotyledons</taxon>
        <taxon>Gunneridae</taxon>
        <taxon>Pentapetalae</taxon>
        <taxon>rosids</taxon>
        <taxon>fabids</taxon>
        <taxon>Cucurbitales</taxon>
        <taxon>Cucurbitaceae</taxon>
        <taxon>Benincaseae</taxon>
        <taxon>Cucumis</taxon>
    </lineage>
</organism>
<dbReference type="AlphaFoldDB" id="A0A0A0L1K1"/>
<reference evidence="1 2" key="2">
    <citation type="journal article" date="2009" name="PLoS ONE">
        <title>An integrated genetic and cytogenetic map of the cucumber genome.</title>
        <authorList>
            <person name="Ren Y."/>
            <person name="Zhang Z."/>
            <person name="Liu J."/>
            <person name="Staub J.E."/>
            <person name="Han Y."/>
            <person name="Cheng Z."/>
            <person name="Li X."/>
            <person name="Lu J."/>
            <person name="Miao H."/>
            <person name="Kang H."/>
            <person name="Xie B."/>
            <person name="Gu X."/>
            <person name="Wang X."/>
            <person name="Du Y."/>
            <person name="Jin W."/>
            <person name="Huang S."/>
        </authorList>
    </citation>
    <scope>NUCLEOTIDE SEQUENCE [LARGE SCALE GENOMIC DNA]</scope>
    <source>
        <strain evidence="2">cv. 9930</strain>
    </source>
</reference>
<dbReference type="Gramene" id="KGN55623">
    <property type="protein sequence ID" value="KGN55623"/>
    <property type="gene ID" value="Csa_3G002440"/>
</dbReference>
<proteinExistence type="predicted"/>
<dbReference type="EMBL" id="CM002924">
    <property type="protein sequence ID" value="KGN55623.1"/>
    <property type="molecule type" value="Genomic_DNA"/>
</dbReference>
<evidence type="ECO:0000313" key="2">
    <source>
        <dbReference type="Proteomes" id="UP000029981"/>
    </source>
</evidence>
<accession>A0A0A0L1K1</accession>
<gene>
    <name evidence="1" type="ORF">Csa_3G002440</name>
</gene>
<reference evidence="1 2" key="4">
    <citation type="journal article" date="2011" name="BMC Genomics">
        <title>RNA-Seq improves annotation of protein-coding genes in the cucumber genome.</title>
        <authorList>
            <person name="Li Z."/>
            <person name="Zhang Z."/>
            <person name="Yan P."/>
            <person name="Huang S."/>
            <person name="Fei Z."/>
            <person name="Lin K."/>
        </authorList>
    </citation>
    <scope>NUCLEOTIDE SEQUENCE [LARGE SCALE GENOMIC DNA]</scope>
    <source>
        <strain evidence="2">cv. 9930</strain>
    </source>
</reference>
<evidence type="ECO:0000313" key="1">
    <source>
        <dbReference type="EMBL" id="KGN55623.1"/>
    </source>
</evidence>
<reference evidence="1 2" key="1">
    <citation type="journal article" date="2009" name="Nat. Genet.">
        <title>The genome of the cucumber, Cucumis sativus L.</title>
        <authorList>
            <person name="Huang S."/>
            <person name="Li R."/>
            <person name="Zhang Z."/>
            <person name="Li L."/>
            <person name="Gu X."/>
            <person name="Fan W."/>
            <person name="Lucas W.J."/>
            <person name="Wang X."/>
            <person name="Xie B."/>
            <person name="Ni P."/>
            <person name="Ren Y."/>
            <person name="Zhu H."/>
            <person name="Li J."/>
            <person name="Lin K."/>
            <person name="Jin W."/>
            <person name="Fei Z."/>
            <person name="Li G."/>
            <person name="Staub J."/>
            <person name="Kilian A."/>
            <person name="van der Vossen E.A."/>
            <person name="Wu Y."/>
            <person name="Guo J."/>
            <person name="He J."/>
            <person name="Jia Z."/>
            <person name="Ren Y."/>
            <person name="Tian G."/>
            <person name="Lu Y."/>
            <person name="Ruan J."/>
            <person name="Qian W."/>
            <person name="Wang M."/>
            <person name="Huang Q."/>
            <person name="Li B."/>
            <person name="Xuan Z."/>
            <person name="Cao J."/>
            <person name="Asan"/>
            <person name="Wu Z."/>
            <person name="Zhang J."/>
            <person name="Cai Q."/>
            <person name="Bai Y."/>
            <person name="Zhao B."/>
            <person name="Han Y."/>
            <person name="Li Y."/>
            <person name="Li X."/>
            <person name="Wang S."/>
            <person name="Shi Q."/>
            <person name="Liu S."/>
            <person name="Cho W.K."/>
            <person name="Kim J.Y."/>
            <person name="Xu Y."/>
            <person name="Heller-Uszynska K."/>
            <person name="Miao H."/>
            <person name="Cheng Z."/>
            <person name="Zhang S."/>
            <person name="Wu J."/>
            <person name="Yang Y."/>
            <person name="Kang H."/>
            <person name="Li M."/>
            <person name="Liang H."/>
            <person name="Ren X."/>
            <person name="Shi Z."/>
            <person name="Wen M."/>
            <person name="Jian M."/>
            <person name="Yang H."/>
            <person name="Zhang G."/>
            <person name="Yang Z."/>
            <person name="Chen R."/>
            <person name="Liu S."/>
            <person name="Li J."/>
            <person name="Ma L."/>
            <person name="Liu H."/>
            <person name="Zhou Y."/>
            <person name="Zhao J."/>
            <person name="Fang X."/>
            <person name="Li G."/>
            <person name="Fang L."/>
            <person name="Li Y."/>
            <person name="Liu D."/>
            <person name="Zheng H."/>
            <person name="Zhang Y."/>
            <person name="Qin N."/>
            <person name="Li Z."/>
            <person name="Yang G."/>
            <person name="Yang S."/>
            <person name="Bolund L."/>
            <person name="Kristiansen K."/>
            <person name="Zheng H."/>
            <person name="Li S."/>
            <person name="Zhang X."/>
            <person name="Yang H."/>
            <person name="Wang J."/>
            <person name="Sun R."/>
            <person name="Zhang B."/>
            <person name="Jiang S."/>
            <person name="Wang J."/>
            <person name="Du Y."/>
            <person name="Li S."/>
        </authorList>
    </citation>
    <scope>NUCLEOTIDE SEQUENCE [LARGE SCALE GENOMIC DNA]</scope>
    <source>
        <strain evidence="2">cv. 9930</strain>
    </source>
</reference>
<name>A0A0A0L1K1_CUCSA</name>
<sequence>MILLGLELQRRGGDLDSSVELIPFSRSFALLMRSISVPPSSSSFSERIAELELVSKSFMNPSTSSSTHFRFWCLDKTCLVDAIWRSSSMEAYKSSSPNKPLQIDLEVEGDEFSNGFNLLSCSSILRVVGWDLEG</sequence>